<evidence type="ECO:0000313" key="4">
    <source>
        <dbReference type="Proteomes" id="UP000011087"/>
    </source>
</evidence>
<organism evidence="2">
    <name type="scientific">Guillardia theta (strain CCMP2712)</name>
    <name type="common">Cryptophyte</name>
    <dbReference type="NCBI Taxonomy" id="905079"/>
    <lineage>
        <taxon>Eukaryota</taxon>
        <taxon>Cryptophyceae</taxon>
        <taxon>Pyrenomonadales</taxon>
        <taxon>Geminigeraceae</taxon>
        <taxon>Guillardia</taxon>
    </lineage>
</organism>
<proteinExistence type="predicted"/>
<dbReference type="RefSeq" id="XP_005834112.1">
    <property type="nucleotide sequence ID" value="XM_005834055.1"/>
</dbReference>
<dbReference type="AlphaFoldDB" id="L1JFM7"/>
<feature type="chain" id="PRO_5008771385" description="A20-type domain-containing protein" evidence="1">
    <location>
        <begin position="22"/>
        <end position="134"/>
    </location>
</feature>
<dbReference type="OrthoDB" id="49135at2759"/>
<reference evidence="4" key="2">
    <citation type="submission" date="2012-11" db="EMBL/GenBank/DDBJ databases">
        <authorList>
            <person name="Kuo A."/>
            <person name="Curtis B.A."/>
            <person name="Tanifuji G."/>
            <person name="Burki F."/>
            <person name="Gruber A."/>
            <person name="Irimia M."/>
            <person name="Maruyama S."/>
            <person name="Arias M.C."/>
            <person name="Ball S.G."/>
            <person name="Gile G.H."/>
            <person name="Hirakawa Y."/>
            <person name="Hopkins J.F."/>
            <person name="Rensing S.A."/>
            <person name="Schmutz J."/>
            <person name="Symeonidi A."/>
            <person name="Elias M."/>
            <person name="Eveleigh R.J."/>
            <person name="Herman E.K."/>
            <person name="Klute M.J."/>
            <person name="Nakayama T."/>
            <person name="Obornik M."/>
            <person name="Reyes-Prieto A."/>
            <person name="Armbrust E.V."/>
            <person name="Aves S.J."/>
            <person name="Beiko R.G."/>
            <person name="Coutinho P."/>
            <person name="Dacks J.B."/>
            <person name="Durnford D.G."/>
            <person name="Fast N.M."/>
            <person name="Green B.R."/>
            <person name="Grisdale C."/>
            <person name="Hempe F."/>
            <person name="Henrissat B."/>
            <person name="Hoppner M.P."/>
            <person name="Ishida K.-I."/>
            <person name="Kim E."/>
            <person name="Koreny L."/>
            <person name="Kroth P.G."/>
            <person name="Liu Y."/>
            <person name="Malik S.-B."/>
            <person name="Maier U.G."/>
            <person name="McRose D."/>
            <person name="Mock T."/>
            <person name="Neilson J.A."/>
            <person name="Onodera N.T."/>
            <person name="Poole A.M."/>
            <person name="Pritham E.J."/>
            <person name="Richards T.A."/>
            <person name="Rocap G."/>
            <person name="Roy S.W."/>
            <person name="Sarai C."/>
            <person name="Schaack S."/>
            <person name="Shirato S."/>
            <person name="Slamovits C.H."/>
            <person name="Spencer D.F."/>
            <person name="Suzuki S."/>
            <person name="Worden A.Z."/>
            <person name="Zauner S."/>
            <person name="Barry K."/>
            <person name="Bell C."/>
            <person name="Bharti A.K."/>
            <person name="Crow J.A."/>
            <person name="Grimwood J."/>
            <person name="Kramer R."/>
            <person name="Lindquist E."/>
            <person name="Lucas S."/>
            <person name="Salamov A."/>
            <person name="McFadden G.I."/>
            <person name="Lane C.E."/>
            <person name="Keeling P.J."/>
            <person name="Gray M.W."/>
            <person name="Grigoriev I.V."/>
            <person name="Archibald J.M."/>
        </authorList>
    </citation>
    <scope>NUCLEOTIDE SEQUENCE</scope>
    <source>
        <strain evidence="4">CCMP2712</strain>
    </source>
</reference>
<evidence type="ECO:0000313" key="2">
    <source>
        <dbReference type="EMBL" id="EKX47132.1"/>
    </source>
</evidence>
<name>L1JFM7_GUITC</name>
<feature type="signal peptide" evidence="1">
    <location>
        <begin position="1"/>
        <end position="21"/>
    </location>
</feature>
<evidence type="ECO:0008006" key="5">
    <source>
        <dbReference type="Google" id="ProtNLM"/>
    </source>
</evidence>
<dbReference type="Pfam" id="PF06945">
    <property type="entry name" value="DUF1289"/>
    <property type="match status" value="1"/>
</dbReference>
<dbReference type="PaxDb" id="55529-EKX47132"/>
<protein>
    <recommendedName>
        <fullName evidence="5">A20-type domain-containing protein</fullName>
    </recommendedName>
</protein>
<reference evidence="3" key="3">
    <citation type="submission" date="2015-06" db="UniProtKB">
        <authorList>
            <consortium name="EnsemblProtists"/>
        </authorList>
    </citation>
    <scope>IDENTIFICATION</scope>
</reference>
<sequence length="134" mass="15232">MDTPTQLLLILLLLHLVHCLAFPLDPLPWLRPAHLQQSRCTAKRLWPHTTLSTSAGGKNEGPVGNPCNRICRYNPNFFDGQVCIGCFRDAFEIRSWKTLSASERSWVLQDAKEREEEWKSLEAKEGSKASEQQA</sequence>
<dbReference type="EMBL" id="JH992991">
    <property type="protein sequence ID" value="EKX47132.1"/>
    <property type="molecule type" value="Genomic_DNA"/>
</dbReference>
<accession>L1JFM7</accession>
<dbReference type="Proteomes" id="UP000011087">
    <property type="component" value="Unassembled WGS sequence"/>
</dbReference>
<evidence type="ECO:0000313" key="3">
    <source>
        <dbReference type="EnsemblProtists" id="EKX47132"/>
    </source>
</evidence>
<gene>
    <name evidence="2" type="ORF">GUITHDRAFT_107043</name>
</gene>
<dbReference type="HOGENOM" id="CLU_1900210_0_0_1"/>
<evidence type="ECO:0000256" key="1">
    <source>
        <dbReference type="SAM" id="SignalP"/>
    </source>
</evidence>
<keyword evidence="1" id="KW-0732">Signal</keyword>
<dbReference type="KEGG" id="gtt:GUITHDRAFT_107043"/>
<keyword evidence="4" id="KW-1185">Reference proteome</keyword>
<dbReference type="EnsemblProtists" id="EKX47132">
    <property type="protein sequence ID" value="EKX47132"/>
    <property type="gene ID" value="GUITHDRAFT_107043"/>
</dbReference>
<dbReference type="GeneID" id="17303716"/>
<dbReference type="InterPro" id="IPR010710">
    <property type="entry name" value="DUF1289"/>
</dbReference>
<reference evidence="2 4" key="1">
    <citation type="journal article" date="2012" name="Nature">
        <title>Algal genomes reveal evolutionary mosaicism and the fate of nucleomorphs.</title>
        <authorList>
            <consortium name="DOE Joint Genome Institute"/>
            <person name="Curtis B.A."/>
            <person name="Tanifuji G."/>
            <person name="Burki F."/>
            <person name="Gruber A."/>
            <person name="Irimia M."/>
            <person name="Maruyama S."/>
            <person name="Arias M.C."/>
            <person name="Ball S.G."/>
            <person name="Gile G.H."/>
            <person name="Hirakawa Y."/>
            <person name="Hopkins J.F."/>
            <person name="Kuo A."/>
            <person name="Rensing S.A."/>
            <person name="Schmutz J."/>
            <person name="Symeonidi A."/>
            <person name="Elias M."/>
            <person name="Eveleigh R.J."/>
            <person name="Herman E.K."/>
            <person name="Klute M.J."/>
            <person name="Nakayama T."/>
            <person name="Obornik M."/>
            <person name="Reyes-Prieto A."/>
            <person name="Armbrust E.V."/>
            <person name="Aves S.J."/>
            <person name="Beiko R.G."/>
            <person name="Coutinho P."/>
            <person name="Dacks J.B."/>
            <person name="Durnford D.G."/>
            <person name="Fast N.M."/>
            <person name="Green B.R."/>
            <person name="Grisdale C.J."/>
            <person name="Hempel F."/>
            <person name="Henrissat B."/>
            <person name="Hoppner M.P."/>
            <person name="Ishida K."/>
            <person name="Kim E."/>
            <person name="Koreny L."/>
            <person name="Kroth P.G."/>
            <person name="Liu Y."/>
            <person name="Malik S.B."/>
            <person name="Maier U.G."/>
            <person name="McRose D."/>
            <person name="Mock T."/>
            <person name="Neilson J.A."/>
            <person name="Onodera N.T."/>
            <person name="Poole A.M."/>
            <person name="Pritham E.J."/>
            <person name="Richards T.A."/>
            <person name="Rocap G."/>
            <person name="Roy S.W."/>
            <person name="Sarai C."/>
            <person name="Schaack S."/>
            <person name="Shirato S."/>
            <person name="Slamovits C.H."/>
            <person name="Spencer D.F."/>
            <person name="Suzuki S."/>
            <person name="Worden A.Z."/>
            <person name="Zauner S."/>
            <person name="Barry K."/>
            <person name="Bell C."/>
            <person name="Bharti A.K."/>
            <person name="Crow J.A."/>
            <person name="Grimwood J."/>
            <person name="Kramer R."/>
            <person name="Lindquist E."/>
            <person name="Lucas S."/>
            <person name="Salamov A."/>
            <person name="McFadden G.I."/>
            <person name="Lane C.E."/>
            <person name="Keeling P.J."/>
            <person name="Gray M.W."/>
            <person name="Grigoriev I.V."/>
            <person name="Archibald J.M."/>
        </authorList>
    </citation>
    <scope>NUCLEOTIDE SEQUENCE</scope>
    <source>
        <strain evidence="2 4">CCMP2712</strain>
    </source>
</reference>